<dbReference type="GO" id="GO:0016787">
    <property type="term" value="F:hydrolase activity"/>
    <property type="evidence" value="ECO:0007669"/>
    <property type="project" value="UniProtKB-KW"/>
</dbReference>
<dbReference type="PANTHER" id="PTHR43736">
    <property type="entry name" value="ADP-RIBOSE PYROPHOSPHATASE"/>
    <property type="match status" value="1"/>
</dbReference>
<organism evidence="3 4">
    <name type="scientific">Deinococcus rhizophilus</name>
    <dbReference type="NCBI Taxonomy" id="3049544"/>
    <lineage>
        <taxon>Bacteria</taxon>
        <taxon>Thermotogati</taxon>
        <taxon>Deinococcota</taxon>
        <taxon>Deinococci</taxon>
        <taxon>Deinococcales</taxon>
        <taxon>Deinococcaceae</taxon>
        <taxon>Deinococcus</taxon>
    </lineage>
</organism>
<dbReference type="InterPro" id="IPR020084">
    <property type="entry name" value="NUDIX_hydrolase_CS"/>
</dbReference>
<name>A0ABT7JJS3_9DEIO</name>
<dbReference type="PANTHER" id="PTHR43736:SF1">
    <property type="entry name" value="DIHYDRONEOPTERIN TRIPHOSPHATE DIPHOSPHATASE"/>
    <property type="match status" value="1"/>
</dbReference>
<dbReference type="EMBL" id="JASNGB010000064">
    <property type="protein sequence ID" value="MDL2344198.1"/>
    <property type="molecule type" value="Genomic_DNA"/>
</dbReference>
<accession>A0ABT7JJS3</accession>
<protein>
    <submittedName>
        <fullName evidence="3">NUDIX hydrolase</fullName>
        <ecNumber evidence="3">3.6.-.-</ecNumber>
    </submittedName>
</protein>
<dbReference type="SUPFAM" id="SSF55811">
    <property type="entry name" value="Nudix"/>
    <property type="match status" value="1"/>
</dbReference>
<dbReference type="PROSITE" id="PS51462">
    <property type="entry name" value="NUDIX"/>
    <property type="match status" value="1"/>
</dbReference>
<dbReference type="EC" id="3.6.-.-" evidence="3"/>
<proteinExistence type="predicted"/>
<evidence type="ECO:0000313" key="4">
    <source>
        <dbReference type="Proteomes" id="UP001302059"/>
    </source>
</evidence>
<dbReference type="InterPro" id="IPR000086">
    <property type="entry name" value="NUDIX_hydrolase_dom"/>
</dbReference>
<feature type="domain" description="Nudix hydrolase" evidence="2">
    <location>
        <begin position="18"/>
        <end position="164"/>
    </location>
</feature>
<dbReference type="Gene3D" id="3.90.79.10">
    <property type="entry name" value="Nucleoside Triphosphate Pyrophosphohydrolase"/>
    <property type="match status" value="1"/>
</dbReference>
<reference evidence="3 4" key="1">
    <citation type="submission" date="2023-05" db="EMBL/GenBank/DDBJ databases">
        <authorList>
            <person name="Gao F."/>
        </authorList>
    </citation>
    <scope>NUCLEOTIDE SEQUENCE [LARGE SCALE GENOMIC DNA]</scope>
    <source>
        <strain evidence="3 4">MIMF12</strain>
    </source>
</reference>
<dbReference type="Proteomes" id="UP001302059">
    <property type="component" value="Unassembled WGS sequence"/>
</dbReference>
<sequence length="175" mass="19563">MPDPLLPSAPRKVQTSRFYVNARAIIERATGQGTEVLLQRREKPGEPRRLEFPGGQLEPFEGILDALRREVREETGLTVTALLDPPNERVNNSSGGEVECLTPSFVYQTRRGPVDSVGFFFRVRAEGKLTRAGDHAAGHLWVPVAELRHRLEAEPEAFDWLTQGALGFYLGRAWA</sequence>
<dbReference type="InterPro" id="IPR015797">
    <property type="entry name" value="NUDIX_hydrolase-like_dom_sf"/>
</dbReference>
<keyword evidence="4" id="KW-1185">Reference proteome</keyword>
<dbReference type="RefSeq" id="WP_285523001.1">
    <property type="nucleotide sequence ID" value="NZ_JASNGB010000064.1"/>
</dbReference>
<dbReference type="Pfam" id="PF00293">
    <property type="entry name" value="NUDIX"/>
    <property type="match status" value="1"/>
</dbReference>
<evidence type="ECO:0000259" key="2">
    <source>
        <dbReference type="PROSITE" id="PS51462"/>
    </source>
</evidence>
<comment type="caution">
    <text evidence="3">The sequence shown here is derived from an EMBL/GenBank/DDBJ whole genome shotgun (WGS) entry which is preliminary data.</text>
</comment>
<keyword evidence="1 3" id="KW-0378">Hydrolase</keyword>
<evidence type="ECO:0000256" key="1">
    <source>
        <dbReference type="ARBA" id="ARBA00022801"/>
    </source>
</evidence>
<evidence type="ECO:0000313" key="3">
    <source>
        <dbReference type="EMBL" id="MDL2344198.1"/>
    </source>
</evidence>
<dbReference type="PROSITE" id="PS00893">
    <property type="entry name" value="NUDIX_BOX"/>
    <property type="match status" value="1"/>
</dbReference>
<gene>
    <name evidence="3" type="ORF">QOL99_08535</name>
</gene>